<dbReference type="InterPro" id="IPR001810">
    <property type="entry name" value="F-box_dom"/>
</dbReference>
<evidence type="ECO:0000313" key="3">
    <source>
        <dbReference type="EMBL" id="KAK6177457.1"/>
    </source>
</evidence>
<feature type="compositionally biased region" description="Pro residues" evidence="1">
    <location>
        <begin position="322"/>
        <end position="340"/>
    </location>
</feature>
<name>A0AAN8JH65_PATCE</name>
<dbReference type="InterPro" id="IPR052821">
    <property type="entry name" value="F-box_only_SRC"/>
</dbReference>
<comment type="caution">
    <text evidence="3">The sequence shown here is derived from an EMBL/GenBank/DDBJ whole genome shotgun (WGS) entry which is preliminary data.</text>
</comment>
<dbReference type="PANTHER" id="PTHR46432">
    <property type="entry name" value="F-BOX ONLY PROTEIN 42"/>
    <property type="match status" value="1"/>
</dbReference>
<protein>
    <recommendedName>
        <fullName evidence="2">F-box domain-containing protein</fullName>
    </recommendedName>
</protein>
<gene>
    <name evidence="3" type="ORF">SNE40_015553</name>
</gene>
<dbReference type="EMBL" id="JAZGQO010000010">
    <property type="protein sequence ID" value="KAK6177457.1"/>
    <property type="molecule type" value="Genomic_DNA"/>
</dbReference>
<evidence type="ECO:0000256" key="1">
    <source>
        <dbReference type="SAM" id="MobiDB-lite"/>
    </source>
</evidence>
<dbReference type="PANTHER" id="PTHR46432:SF1">
    <property type="entry name" value="F-BOX ONLY PROTEIN 42"/>
    <property type="match status" value="1"/>
</dbReference>
<feature type="region of interest" description="Disordered" evidence="1">
    <location>
        <begin position="317"/>
        <end position="414"/>
    </location>
</feature>
<keyword evidence="4" id="KW-1185">Reference proteome</keyword>
<sequence>METSQPQPVFIYDLPEELLELILCKISPYNDIKNASQVCKQWNRLVKGVVEKIKRTFKQAIQECDINWTSIPAESGQTITKRYSHCACYYDKSLYVCCGCTVTNTTFNDIWRFDLTTRQWVRPLAVGAYPSPKGCASMVVYKDYLILYGGWSHPTPYPLHQTSKFFSELDMFNPETNRWSHITLLSTYTPPPTAGHSASIVGDSMVIFGGSQAPGQGSNDVYVFDFLECYWRKEPTVGVKPNPRYGQSQVTLDDGHILIMGGCGGANQIFSDVWLLNLSDDGWTWKEIKVESLEFAAPQLWCHPACKVGDSMIVLSKSAKPSTPPPSKPVVRPFIPPPRPTNYNPLLHEPGPSRRNHPDSDDSSGDDSSSDERKDNPAYPSSLNNDSFVHPSSSKTASIRPGHPSVRPNAMTNRQKQLDTLRKYEERFRQQQATASPAPSPTDKPESPSKDRTSPMYMHVLDISHVIETGSASWKPYKEIVTPDTPEETVFFSLVHGRGELIMFGGIEKDINSMQRGMEIKSLSVSNSVSIISSKHFG</sequence>
<dbReference type="SUPFAM" id="SSF81383">
    <property type="entry name" value="F-box domain"/>
    <property type="match status" value="1"/>
</dbReference>
<feature type="compositionally biased region" description="Basic and acidic residues" evidence="1">
    <location>
        <begin position="443"/>
        <end position="453"/>
    </location>
</feature>
<dbReference type="GO" id="GO:1990756">
    <property type="term" value="F:ubiquitin-like ligase-substrate adaptor activity"/>
    <property type="evidence" value="ECO:0007669"/>
    <property type="project" value="TreeGrafter"/>
</dbReference>
<dbReference type="SMART" id="SM00256">
    <property type="entry name" value="FBOX"/>
    <property type="match status" value="1"/>
</dbReference>
<feature type="compositionally biased region" description="Polar residues" evidence="1">
    <location>
        <begin position="379"/>
        <end position="397"/>
    </location>
</feature>
<reference evidence="3 4" key="1">
    <citation type="submission" date="2024-01" db="EMBL/GenBank/DDBJ databases">
        <title>The genome of the rayed Mediterranean limpet Patella caerulea (Linnaeus, 1758).</title>
        <authorList>
            <person name="Anh-Thu Weber A."/>
            <person name="Halstead-Nussloch G."/>
        </authorList>
    </citation>
    <scope>NUCLEOTIDE SEQUENCE [LARGE SCALE GENOMIC DNA]</scope>
    <source>
        <strain evidence="3">AATW-2023a</strain>
        <tissue evidence="3">Whole specimen</tissue>
    </source>
</reference>
<dbReference type="Gene3D" id="2.120.10.80">
    <property type="entry name" value="Kelch-type beta propeller"/>
    <property type="match status" value="1"/>
</dbReference>
<dbReference type="Pfam" id="PF00646">
    <property type="entry name" value="F-box"/>
    <property type="match status" value="1"/>
</dbReference>
<organism evidence="3 4">
    <name type="scientific">Patella caerulea</name>
    <name type="common">Rayed Mediterranean limpet</name>
    <dbReference type="NCBI Taxonomy" id="87958"/>
    <lineage>
        <taxon>Eukaryota</taxon>
        <taxon>Metazoa</taxon>
        <taxon>Spiralia</taxon>
        <taxon>Lophotrochozoa</taxon>
        <taxon>Mollusca</taxon>
        <taxon>Gastropoda</taxon>
        <taxon>Patellogastropoda</taxon>
        <taxon>Patelloidea</taxon>
        <taxon>Patellidae</taxon>
        <taxon>Patella</taxon>
    </lineage>
</organism>
<dbReference type="Pfam" id="PF13415">
    <property type="entry name" value="Beta-prop_FBX42"/>
    <property type="match status" value="1"/>
</dbReference>
<feature type="region of interest" description="Disordered" evidence="1">
    <location>
        <begin position="428"/>
        <end position="454"/>
    </location>
</feature>
<proteinExistence type="predicted"/>
<dbReference type="Proteomes" id="UP001347796">
    <property type="component" value="Unassembled WGS sequence"/>
</dbReference>
<dbReference type="InterPro" id="IPR015915">
    <property type="entry name" value="Kelch-typ_b-propeller"/>
</dbReference>
<dbReference type="SUPFAM" id="SSF117281">
    <property type="entry name" value="Kelch motif"/>
    <property type="match status" value="1"/>
</dbReference>
<dbReference type="PROSITE" id="PS50181">
    <property type="entry name" value="FBOX"/>
    <property type="match status" value="1"/>
</dbReference>
<dbReference type="InterPro" id="IPR036047">
    <property type="entry name" value="F-box-like_dom_sf"/>
</dbReference>
<evidence type="ECO:0000259" key="2">
    <source>
        <dbReference type="PROSITE" id="PS50181"/>
    </source>
</evidence>
<accession>A0AAN8JH65</accession>
<dbReference type="Gene3D" id="1.20.1280.50">
    <property type="match status" value="1"/>
</dbReference>
<dbReference type="GO" id="GO:0019005">
    <property type="term" value="C:SCF ubiquitin ligase complex"/>
    <property type="evidence" value="ECO:0007669"/>
    <property type="project" value="TreeGrafter"/>
</dbReference>
<dbReference type="AlphaFoldDB" id="A0AAN8JH65"/>
<feature type="domain" description="F-box" evidence="2">
    <location>
        <begin position="8"/>
        <end position="60"/>
    </location>
</feature>
<evidence type="ECO:0000313" key="4">
    <source>
        <dbReference type="Proteomes" id="UP001347796"/>
    </source>
</evidence>